<feature type="compositionally biased region" description="Low complexity" evidence="1">
    <location>
        <begin position="35"/>
        <end position="45"/>
    </location>
</feature>
<dbReference type="PANTHER" id="PTHR39474:SF1">
    <property type="entry name" value="FUNGAL SPECIFIC TRANSCRIPTION FACTOR"/>
    <property type="match status" value="1"/>
</dbReference>
<name>A0A8E5MLG7_USTVR</name>
<dbReference type="RefSeq" id="XP_043001604.1">
    <property type="nucleotide sequence ID" value="XM_043145669.1"/>
</dbReference>
<accession>A0A8E5MLG7</accession>
<reference evidence="2" key="1">
    <citation type="submission" date="2020-03" db="EMBL/GenBank/DDBJ databases">
        <title>A mixture of massive structural variations and highly conserved coding sequences in Ustilaginoidea virens genome.</title>
        <authorList>
            <person name="Zhang K."/>
            <person name="Zhao Z."/>
            <person name="Zhang Z."/>
            <person name="Li Y."/>
            <person name="Hsiang T."/>
            <person name="Sun W."/>
        </authorList>
    </citation>
    <scope>NUCLEOTIDE SEQUENCE</scope>
    <source>
        <strain evidence="2">UV-8b</strain>
    </source>
</reference>
<proteinExistence type="predicted"/>
<feature type="region of interest" description="Disordered" evidence="1">
    <location>
        <begin position="59"/>
        <end position="85"/>
    </location>
</feature>
<protein>
    <submittedName>
        <fullName evidence="2">Uncharacterized protein</fullName>
    </submittedName>
</protein>
<dbReference type="GeneID" id="66068949"/>
<feature type="region of interest" description="Disordered" evidence="1">
    <location>
        <begin position="1"/>
        <end position="45"/>
    </location>
</feature>
<evidence type="ECO:0000313" key="2">
    <source>
        <dbReference type="EMBL" id="QUC23931.1"/>
    </source>
</evidence>
<feature type="compositionally biased region" description="Polar residues" evidence="1">
    <location>
        <begin position="7"/>
        <end position="17"/>
    </location>
</feature>
<evidence type="ECO:0000313" key="3">
    <source>
        <dbReference type="Proteomes" id="UP000027002"/>
    </source>
</evidence>
<evidence type="ECO:0000256" key="1">
    <source>
        <dbReference type="SAM" id="MobiDB-lite"/>
    </source>
</evidence>
<dbReference type="EMBL" id="CP072759">
    <property type="protein sequence ID" value="QUC23931.1"/>
    <property type="molecule type" value="Genomic_DNA"/>
</dbReference>
<feature type="compositionally biased region" description="Low complexity" evidence="1">
    <location>
        <begin position="68"/>
        <end position="85"/>
    </location>
</feature>
<sequence length="178" mass="18812">MAGFQPAVTSGWSTHLSRTFHPRSHGVSKTTTVQARAAAAPARRAMSLHTSPTFFASSEDAHAEADADAAPAQRALPAPGHHGAAATTLDVSGGGATVKLDHLGPLVVNVDGTMSRIGNWADMADVEKQNTLRILGKRNKARLEALRKAKVEGGHREAARIEADVISYVMLMSFERPG</sequence>
<dbReference type="KEGG" id="uvi:66068949"/>
<gene>
    <name evidence="2" type="ORF">UV8b_08172</name>
</gene>
<dbReference type="OrthoDB" id="4590138at2759"/>
<keyword evidence="3" id="KW-1185">Reference proteome</keyword>
<organism evidence="2 3">
    <name type="scientific">Ustilaginoidea virens</name>
    <name type="common">Rice false smut fungus</name>
    <name type="synonym">Villosiclava virens</name>
    <dbReference type="NCBI Taxonomy" id="1159556"/>
    <lineage>
        <taxon>Eukaryota</taxon>
        <taxon>Fungi</taxon>
        <taxon>Dikarya</taxon>
        <taxon>Ascomycota</taxon>
        <taxon>Pezizomycotina</taxon>
        <taxon>Sordariomycetes</taxon>
        <taxon>Hypocreomycetidae</taxon>
        <taxon>Hypocreales</taxon>
        <taxon>Clavicipitaceae</taxon>
        <taxon>Ustilaginoidea</taxon>
    </lineage>
</organism>
<dbReference type="PANTHER" id="PTHR39474">
    <property type="entry name" value="UNNAMED PRODUCT"/>
    <property type="match status" value="1"/>
</dbReference>
<dbReference type="AlphaFoldDB" id="A0A8E5MLG7"/>
<dbReference type="Proteomes" id="UP000027002">
    <property type="component" value="Chromosome 7"/>
</dbReference>